<name>A0A7R8XBJ2_9CRUS</name>
<proteinExistence type="predicted"/>
<dbReference type="SUPFAM" id="SSF47459">
    <property type="entry name" value="HLH, helix-loop-helix DNA-binding domain"/>
    <property type="match status" value="1"/>
</dbReference>
<protein>
    <recommendedName>
        <fullName evidence="2">BHLH domain-containing protein</fullName>
    </recommendedName>
</protein>
<reference evidence="3" key="1">
    <citation type="submission" date="2020-11" db="EMBL/GenBank/DDBJ databases">
        <authorList>
            <person name="Tran Van P."/>
        </authorList>
    </citation>
    <scope>NUCLEOTIDE SEQUENCE</scope>
</reference>
<accession>A0A7R8XBJ2</accession>
<dbReference type="OrthoDB" id="6233288at2759"/>
<dbReference type="InterPro" id="IPR036638">
    <property type="entry name" value="HLH_DNA-bd_sf"/>
</dbReference>
<dbReference type="EMBL" id="LR899915">
    <property type="protein sequence ID" value="CAD7243273.1"/>
    <property type="molecule type" value="Genomic_DNA"/>
</dbReference>
<keyword evidence="4" id="KW-1185">Reference proteome</keyword>
<dbReference type="PROSITE" id="PS50888">
    <property type="entry name" value="BHLH"/>
    <property type="match status" value="1"/>
</dbReference>
<dbReference type="GO" id="GO:0032502">
    <property type="term" value="P:developmental process"/>
    <property type="evidence" value="ECO:0007669"/>
    <property type="project" value="TreeGrafter"/>
</dbReference>
<dbReference type="PANTHER" id="PTHR23349:SF111">
    <property type="entry name" value="BHLH DOMAIN-CONTAINING PROTEIN"/>
    <property type="match status" value="1"/>
</dbReference>
<evidence type="ECO:0000256" key="1">
    <source>
        <dbReference type="SAM" id="MobiDB-lite"/>
    </source>
</evidence>
<dbReference type="GO" id="GO:0046983">
    <property type="term" value="F:protein dimerization activity"/>
    <property type="evidence" value="ECO:0007669"/>
    <property type="project" value="InterPro"/>
</dbReference>
<evidence type="ECO:0000313" key="4">
    <source>
        <dbReference type="Proteomes" id="UP000677054"/>
    </source>
</evidence>
<dbReference type="Pfam" id="PF00010">
    <property type="entry name" value="HLH"/>
    <property type="match status" value="1"/>
</dbReference>
<feature type="region of interest" description="Disordered" evidence="1">
    <location>
        <begin position="75"/>
        <end position="94"/>
    </location>
</feature>
<dbReference type="GO" id="GO:0000981">
    <property type="term" value="F:DNA-binding transcription factor activity, RNA polymerase II-specific"/>
    <property type="evidence" value="ECO:0007669"/>
    <property type="project" value="TreeGrafter"/>
</dbReference>
<evidence type="ECO:0000313" key="3">
    <source>
        <dbReference type="EMBL" id="CAD7243273.1"/>
    </source>
</evidence>
<dbReference type="EMBL" id="CAJPEV010000398">
    <property type="protein sequence ID" value="CAG0884866.1"/>
    <property type="molecule type" value="Genomic_DNA"/>
</dbReference>
<evidence type="ECO:0000259" key="2">
    <source>
        <dbReference type="PROSITE" id="PS50888"/>
    </source>
</evidence>
<dbReference type="InterPro" id="IPR050283">
    <property type="entry name" value="E-box_TF_Regulators"/>
</dbReference>
<dbReference type="PANTHER" id="PTHR23349">
    <property type="entry name" value="BASIC HELIX-LOOP-HELIX TRANSCRIPTION FACTOR, TWIST"/>
    <property type="match status" value="1"/>
</dbReference>
<gene>
    <name evidence="3" type="ORF">DSTB1V02_LOCUS3201</name>
</gene>
<organism evidence="3">
    <name type="scientific">Darwinula stevensoni</name>
    <dbReference type="NCBI Taxonomy" id="69355"/>
    <lineage>
        <taxon>Eukaryota</taxon>
        <taxon>Metazoa</taxon>
        <taxon>Ecdysozoa</taxon>
        <taxon>Arthropoda</taxon>
        <taxon>Crustacea</taxon>
        <taxon>Oligostraca</taxon>
        <taxon>Ostracoda</taxon>
        <taxon>Podocopa</taxon>
        <taxon>Podocopida</taxon>
        <taxon>Darwinulocopina</taxon>
        <taxon>Darwinuloidea</taxon>
        <taxon>Darwinulidae</taxon>
        <taxon>Darwinula</taxon>
    </lineage>
</organism>
<dbReference type="Gene3D" id="4.10.280.10">
    <property type="entry name" value="Helix-loop-helix DNA-binding domain"/>
    <property type="match status" value="1"/>
</dbReference>
<dbReference type="AlphaFoldDB" id="A0A7R8XBJ2"/>
<dbReference type="GO" id="GO:0000977">
    <property type="term" value="F:RNA polymerase II transcription regulatory region sequence-specific DNA binding"/>
    <property type="evidence" value="ECO:0007669"/>
    <property type="project" value="TreeGrafter"/>
</dbReference>
<feature type="domain" description="BHLH" evidence="2">
    <location>
        <begin position="15"/>
        <end position="67"/>
    </location>
</feature>
<sequence length="134" mass="14931">MPRKRTFPTVKGGVCKVGDNAGRERTRIQNLRIAFLQLQKCLPQVPPDTKLSKLHTLTLATEYIARLSQLLETGKTESPCDALPDSTSSSNRRWPRWWQSMMGQAPSDATVVRKPTGILYSGGRPGVAREDQQP</sequence>
<dbReference type="Proteomes" id="UP000677054">
    <property type="component" value="Unassembled WGS sequence"/>
</dbReference>
<dbReference type="InterPro" id="IPR011598">
    <property type="entry name" value="bHLH_dom"/>
</dbReference>
<dbReference type="SMART" id="SM00353">
    <property type="entry name" value="HLH"/>
    <property type="match status" value="1"/>
</dbReference>